<feature type="compositionally biased region" description="Basic residues" evidence="1">
    <location>
        <begin position="349"/>
        <end position="365"/>
    </location>
</feature>
<feature type="compositionally biased region" description="Low complexity" evidence="1">
    <location>
        <begin position="370"/>
        <end position="380"/>
    </location>
</feature>
<feature type="region of interest" description="Disordered" evidence="1">
    <location>
        <begin position="2199"/>
        <end position="2224"/>
    </location>
</feature>
<proteinExistence type="predicted"/>
<feature type="domain" description="Integrase catalytic" evidence="2">
    <location>
        <begin position="998"/>
        <end position="1168"/>
    </location>
</feature>
<feature type="region of interest" description="Disordered" evidence="1">
    <location>
        <begin position="1"/>
        <end position="29"/>
    </location>
</feature>
<keyword evidence="4" id="KW-1185">Reference proteome</keyword>
<feature type="region of interest" description="Disordered" evidence="1">
    <location>
        <begin position="343"/>
        <end position="394"/>
    </location>
</feature>
<dbReference type="EMBL" id="CAJNJA010007697">
    <property type="protein sequence ID" value="CAE7227841.1"/>
    <property type="molecule type" value="Genomic_DNA"/>
</dbReference>
<accession>A0A812KPK0</accession>
<dbReference type="GO" id="GO:0015074">
    <property type="term" value="P:DNA integration"/>
    <property type="evidence" value="ECO:0007669"/>
    <property type="project" value="InterPro"/>
</dbReference>
<dbReference type="PROSITE" id="PS50994">
    <property type="entry name" value="INTEGRASE"/>
    <property type="match status" value="1"/>
</dbReference>
<dbReference type="Proteomes" id="UP000601435">
    <property type="component" value="Unassembled WGS sequence"/>
</dbReference>
<dbReference type="SUPFAM" id="SSF53098">
    <property type="entry name" value="Ribonuclease H-like"/>
    <property type="match status" value="1"/>
</dbReference>
<feature type="compositionally biased region" description="Low complexity" evidence="1">
    <location>
        <begin position="218"/>
        <end position="236"/>
    </location>
</feature>
<evidence type="ECO:0000259" key="2">
    <source>
        <dbReference type="PROSITE" id="PS50994"/>
    </source>
</evidence>
<gene>
    <name evidence="3" type="ORF">SNEC2469_LOCUS3331</name>
</gene>
<dbReference type="InterPro" id="IPR001584">
    <property type="entry name" value="Integrase_cat-core"/>
</dbReference>
<protein>
    <recommendedName>
        <fullName evidence="2">Integrase catalytic domain-containing protein</fullName>
    </recommendedName>
</protein>
<dbReference type="InterPro" id="IPR012337">
    <property type="entry name" value="RNaseH-like_sf"/>
</dbReference>
<comment type="caution">
    <text evidence="3">The sequence shown here is derived from an EMBL/GenBank/DDBJ whole genome shotgun (WGS) entry which is preliminary data.</text>
</comment>
<organism evidence="3 4">
    <name type="scientific">Symbiodinium necroappetens</name>
    <dbReference type="NCBI Taxonomy" id="1628268"/>
    <lineage>
        <taxon>Eukaryota</taxon>
        <taxon>Sar</taxon>
        <taxon>Alveolata</taxon>
        <taxon>Dinophyceae</taxon>
        <taxon>Suessiales</taxon>
        <taxon>Symbiodiniaceae</taxon>
        <taxon>Symbiodinium</taxon>
    </lineage>
</organism>
<feature type="region of interest" description="Disordered" evidence="1">
    <location>
        <begin position="207"/>
        <end position="238"/>
    </location>
</feature>
<feature type="region of interest" description="Disordered" evidence="1">
    <location>
        <begin position="1682"/>
        <end position="1711"/>
    </location>
</feature>
<dbReference type="GO" id="GO:0003676">
    <property type="term" value="F:nucleic acid binding"/>
    <property type="evidence" value="ECO:0007669"/>
    <property type="project" value="InterPro"/>
</dbReference>
<name>A0A812KPK0_9DINO</name>
<sequence length="2386" mass="265931">MRGAPAADFEDNAAHGDTGSGAVPSPPTFNGDIEADPYCYRHYRRKLLRWVEITKEYLPGNEQALRALENLKGEAEIEMEEIDDDRYNVEGSITLLLRDLERSFGAKEMFRQGGTIREFESVGRLQGESVHAFVRRFRLLERKLKDNQVPEYPEQARVIKLLDGLRLDEKSVASLLLAAGNRYDMQAILNAIAIQYPAGMTITGLPRLRADRRGRGRGTSSSTASTSAPSTRSGPSLRKWRHWNTSWEDYADEEFADDENHDALPPEDDLPLVPEGEELAEDEGANEDYVNEEVAEDADENHDWVNQETDYVAGDDEWNSLLQSLTVTSKRLAGLAQARGYYQTDGKGKKGKGKGKGRGKGRGKSGGKASGKPSSSFGKAAGRKGPGLKGKNKHLDPAVQQQRLQGSLCLGCGASDHWLKDCPSYNVQNAQVASAAIGGLVLDAEGAASVWTVSANEPPQVHYFRALQCTTQLWLSPCGHLAVRNLLNFVLYVKQMVIMYSATTLHSALKESLQSQKYLRTPVRASTDGNICAGHSESFPVSKVPKLLAALLNLLAGICAGGSDSWSLLLKHKPFLTVFEFPCTLWPNVQHLNYDQATLHQLRMGQNSWIKGMVDTILAIHNDYGGHFLLENPAYTAFWQHPEILRLYQLPHAELRVGHMCCYGLTSKDGLLLKKPTGWLCDLPLLLDQVCQQCPGPGVHVHGQVMGGNSVRTQVYTTELAKAVVCGLRDSLKELGDERFNSATSSSTWQADVEDEAHVLPDLQPAGGDLWATVYFLDVDRHEDSWLPLLKEAEAQPKDKVRPDRVIPLSTPFGEQLKALVPWKVVRIQICRTPMQRRLPLEVLQVGAQHRGAALWLSDGSVVIEAESVSRILAQSSGRFTSPVRVAVFFFGTAPATSLNEAENEQPEAQVKKAETDEVEETEVMRPHQPGFRDITFPGLKGAPKWLLQVMRRLHTNLGHPSTPTMVRHLSASGASEVAIQAARHLRCEVCLRVQPPRLPRPAKAFTARRFNDRLNLDVLWLKDISGRAHGYLSQVDEATCYHVLNYMRDRTEEETMRLLVNGWFAFFGPPDEMLLDSDGSFRGFRFETLQAQCAVKIRYAPADAHYQMGKVERHGQSIRYIVQRLVSQFAPLGAEELNLIVTMAASAKNSLLRRSGSLPAQWVFGRNPKLPGSLLSSGGNVESCSLYNDSDRLRLVEQIRTKAMMLYHQFESDAALRAALLRKPRPARGPFSEGQRVAYYRFRNTLDGEGTAEGYRQGVIVALDGSTLWIRNNRGRLISASKEQVRAVGGEEEWWAPSQSDLDLLKKASDDQAVVAELDFQSAGVGCGWSALNSYSCTANDASFYVGSADPEIYSQFTWYSQRHYHIQNNRHYRLQNIRSVVVKDSRLECLRCHRCRVMPPLEGRNVLLMSCLTPVYKVNLAGNQAPRTAVNNIVSKWMASQPLPLSELMAKQLCESRDFRPSTLHQLLDSVNFPSGKRNCLGAKSQGFLLGLYSHGGFSGISKASKFHRQLTLYVLEYMRHHGMRGQATSIYISKNAAAQCHRDLHNVHGSLNWVTSVGSFNGGELWVECKSANPPPEAVYRMVGDVQLPGFVTSTKDQVYSFRPDCYHETQPFQGERYSVVAYTSRLLPEISTSIRRRLQRMGFSLSPRAAEVCQVRVEDLPPWLHEAFAEAYPARAWQPPGEGETLAMDTSGDDAHDGAQEPPSRAQRQALKKELPWQAMSEAEIPQFVQAVLDEWTEWRKWSSCRPIYVDLEKIDPSLILKSSPPFQRGLQIRVFARRWYVHVARTLTGLGWTAHTLDPCLWLLREECDGVLKITGVLGVHVDDMIMSVLPGREAALEALRGSFEWGSTWETKEFTFVGRHIKQHDDWSLTVDQASYVAEVPITKISMPPDEKLSDHPELITEFRSGIGSLQWMAGTTRGDIAADTSLLQKPPSELTVADLLEVNSVLRYVRATSDAYYKLIPIDFEDMLLIAYGDSAWANAPGGKSQGGLVVVATSKQVLQLPQKASLLEWKSHRHQRVLRSILAAEAASLDKAEDYGNFLATMLSEMVDGRYSATLREVPLIEVVPVTDARSLWDAIHRLSTTFAEKRVEISIATLRQQYAFRNWMSDPWITLVERVLILRSVEPHAMFTCAVPSEPSCLVVQDVGLNCFLTPGRKLAGKLLSNRITSDFQRHDVLPSGEVLHLGSLGCPPEQVSAPEPEVDPRIQRQRRSSETNRRTHDKAWAAVLYSEATEVPASPRRRLAPALGVPETALRLGPGLHLPGVAVEVVRLPRGLPDLEFTPELRAGVLGKKGETLALGPPDLTQSLGMTDVACPAHRYTIVLRNLSEQKVGLGSYDERLEEIQKKGFVNFFELSSFGLAEVRRYHGSKQTTRFCDCDF</sequence>
<evidence type="ECO:0000313" key="4">
    <source>
        <dbReference type="Proteomes" id="UP000601435"/>
    </source>
</evidence>
<dbReference type="OrthoDB" id="429934at2759"/>
<dbReference type="InterPro" id="IPR036397">
    <property type="entry name" value="RNaseH_sf"/>
</dbReference>
<feature type="compositionally biased region" description="Basic and acidic residues" evidence="1">
    <location>
        <begin position="2208"/>
        <end position="2224"/>
    </location>
</feature>
<evidence type="ECO:0000256" key="1">
    <source>
        <dbReference type="SAM" id="MobiDB-lite"/>
    </source>
</evidence>
<dbReference type="Gene3D" id="3.30.420.10">
    <property type="entry name" value="Ribonuclease H-like superfamily/Ribonuclease H"/>
    <property type="match status" value="1"/>
</dbReference>
<reference evidence="3" key="1">
    <citation type="submission" date="2021-02" db="EMBL/GenBank/DDBJ databases">
        <authorList>
            <person name="Dougan E. K."/>
            <person name="Rhodes N."/>
            <person name="Thang M."/>
            <person name="Chan C."/>
        </authorList>
    </citation>
    <scope>NUCLEOTIDE SEQUENCE</scope>
</reference>
<evidence type="ECO:0000313" key="3">
    <source>
        <dbReference type="EMBL" id="CAE7227841.1"/>
    </source>
</evidence>